<reference evidence="1 2" key="1">
    <citation type="submission" date="2024-03" db="EMBL/GenBank/DDBJ databases">
        <title>Mouse gut bacterial collection (mGBC) of GemPharmatech.</title>
        <authorList>
            <person name="He Y."/>
            <person name="Dong L."/>
            <person name="Wu D."/>
            <person name="Gao X."/>
            <person name="Lin Z."/>
        </authorList>
    </citation>
    <scope>NUCLEOTIDE SEQUENCE [LARGE SCALE GENOMIC DNA]</scope>
    <source>
        <strain evidence="1 2">15-30</strain>
    </source>
</reference>
<keyword evidence="2" id="KW-1185">Reference proteome</keyword>
<accession>A0ABV4DR37</accession>
<gene>
    <name evidence="1" type="ORF">AALT52_08520</name>
</gene>
<name>A0ABV4DR37_9LACO</name>
<dbReference type="RefSeq" id="WP_280605802.1">
    <property type="nucleotide sequence ID" value="NZ_CP123639.1"/>
</dbReference>
<dbReference type="Proteomes" id="UP001565236">
    <property type="component" value="Unassembled WGS sequence"/>
</dbReference>
<evidence type="ECO:0000313" key="1">
    <source>
        <dbReference type="EMBL" id="MEY8662930.1"/>
    </source>
</evidence>
<organism evidence="1 2">
    <name type="scientific">Ligilactobacillus faecis</name>
    <dbReference type="NCBI Taxonomy" id="762833"/>
    <lineage>
        <taxon>Bacteria</taxon>
        <taxon>Bacillati</taxon>
        <taxon>Bacillota</taxon>
        <taxon>Bacilli</taxon>
        <taxon>Lactobacillales</taxon>
        <taxon>Lactobacillaceae</taxon>
        <taxon>Ligilactobacillus</taxon>
    </lineage>
</organism>
<sequence>MDKNELLAYIEENSDILTKFYDKAFAYQTAKNDDRPAARRWNERRVERATEDMLATFSANIYDKLNGALKGKSEEKWLEYIESYEILDQLSEAVIELEFE</sequence>
<proteinExistence type="predicted"/>
<evidence type="ECO:0000313" key="2">
    <source>
        <dbReference type="Proteomes" id="UP001565236"/>
    </source>
</evidence>
<protein>
    <recommendedName>
        <fullName evidence="3">Phage protein</fullName>
    </recommendedName>
</protein>
<comment type="caution">
    <text evidence="1">The sequence shown here is derived from an EMBL/GenBank/DDBJ whole genome shotgun (WGS) entry which is preliminary data.</text>
</comment>
<dbReference type="EMBL" id="JBCLUF010000035">
    <property type="protein sequence ID" value="MEY8662930.1"/>
    <property type="molecule type" value="Genomic_DNA"/>
</dbReference>
<evidence type="ECO:0008006" key="3">
    <source>
        <dbReference type="Google" id="ProtNLM"/>
    </source>
</evidence>